<keyword evidence="2 5" id="KW-0812">Transmembrane</keyword>
<dbReference type="PANTHER" id="PTHR23502:SF20">
    <property type="entry name" value="TRANSPORTER, PUTATIVE (AFU_ORTHOLOGUE AFUA_6G13880)-RELATED"/>
    <property type="match status" value="1"/>
</dbReference>
<feature type="transmembrane region" description="Helical" evidence="5">
    <location>
        <begin position="169"/>
        <end position="188"/>
    </location>
</feature>
<dbReference type="Gene3D" id="1.20.1250.20">
    <property type="entry name" value="MFS general substrate transporter like domains"/>
    <property type="match status" value="1"/>
</dbReference>
<dbReference type="AlphaFoldDB" id="A0A427YWL3"/>
<dbReference type="InterPro" id="IPR011701">
    <property type="entry name" value="MFS"/>
</dbReference>
<evidence type="ECO:0000256" key="5">
    <source>
        <dbReference type="SAM" id="Phobius"/>
    </source>
</evidence>
<feature type="transmembrane region" description="Helical" evidence="5">
    <location>
        <begin position="432"/>
        <end position="453"/>
    </location>
</feature>
<name>A0A427YWL3_9TREE</name>
<dbReference type="GO" id="GO:0022857">
    <property type="term" value="F:transmembrane transporter activity"/>
    <property type="evidence" value="ECO:0007669"/>
    <property type="project" value="InterPro"/>
</dbReference>
<feature type="transmembrane region" description="Helical" evidence="5">
    <location>
        <begin position="320"/>
        <end position="346"/>
    </location>
</feature>
<sequence length="535" mass="57642">MGIGILQPRDGSHTPVTGTKLFDEVSSLGTDEEAVGLKRHPKHHDIILQPQPSDDPDDPLNWSRLRKELFFASIILCTSAMGVVGPLFIPAFSSMAVELDASIAGIAQLNGILVMMLGITSFVGIAFGRIFGKRPFLLLTLLLEIAGLAWGANAWSYWSLYGARVVQGLGIGGFACMGNALVADVFFLHEQGTRIALWQLAWVVSVNVTPLISARIITAAGWRNAFYAVLGFACFCAIFFFLAAPESTFIRREISGGMPSATEHASNSKEEVAGTTPTVISEVGAPGRRNPLSVWNGLMADESVWMAIARPFAVALTPPIFWCMITYGLLFSCTIIVGATYSQIFAAPPYSLDTNTVGNISGLGPLLGSLIALLSSGPIADFTARALSRRNDGYFEPEMYLVLMVPCSVFSLVGLVGWGVSVDRVDPSIVPAAMIALTTLGLSFGFAGTILYSSAVFPARQGDSFGIMMLFKSAITFGFLYFSTDWLVERGPKSFFCTWGGVCCGVSLLALPFYVYGKRIREWTSQSALLGWTTR</sequence>
<feature type="transmembrane region" description="Helical" evidence="5">
    <location>
        <begin position="399"/>
        <end position="420"/>
    </location>
</feature>
<dbReference type="SUPFAM" id="SSF103473">
    <property type="entry name" value="MFS general substrate transporter"/>
    <property type="match status" value="1"/>
</dbReference>
<dbReference type="InterPro" id="IPR020846">
    <property type="entry name" value="MFS_dom"/>
</dbReference>
<evidence type="ECO:0000256" key="3">
    <source>
        <dbReference type="ARBA" id="ARBA00022989"/>
    </source>
</evidence>
<feature type="transmembrane region" description="Helical" evidence="5">
    <location>
        <begin position="101"/>
        <end position="124"/>
    </location>
</feature>
<evidence type="ECO:0000313" key="8">
    <source>
        <dbReference type="Proteomes" id="UP000279259"/>
    </source>
</evidence>
<dbReference type="GO" id="GO:0005886">
    <property type="term" value="C:plasma membrane"/>
    <property type="evidence" value="ECO:0007669"/>
    <property type="project" value="TreeGrafter"/>
</dbReference>
<evidence type="ECO:0000313" key="7">
    <source>
        <dbReference type="EMBL" id="RSH95492.1"/>
    </source>
</evidence>
<keyword evidence="8" id="KW-1185">Reference proteome</keyword>
<dbReference type="Proteomes" id="UP000279259">
    <property type="component" value="Unassembled WGS sequence"/>
</dbReference>
<reference evidence="7 8" key="1">
    <citation type="submission" date="2018-11" db="EMBL/GenBank/DDBJ databases">
        <title>Genome sequence of Saitozyma podzolica DSM 27192.</title>
        <authorList>
            <person name="Aliyu H."/>
            <person name="Gorte O."/>
            <person name="Ochsenreither K."/>
        </authorList>
    </citation>
    <scope>NUCLEOTIDE SEQUENCE [LARGE SCALE GENOMIC DNA]</scope>
    <source>
        <strain evidence="7 8">DSM 27192</strain>
    </source>
</reference>
<comment type="subcellular location">
    <subcellularLocation>
        <location evidence="1">Membrane</location>
        <topology evidence="1">Multi-pass membrane protein</topology>
    </subcellularLocation>
</comment>
<feature type="transmembrane region" description="Helical" evidence="5">
    <location>
        <begin position="496"/>
        <end position="516"/>
    </location>
</feature>
<dbReference type="STRING" id="1890683.A0A427YWL3"/>
<dbReference type="Pfam" id="PF07690">
    <property type="entry name" value="MFS_1"/>
    <property type="match status" value="1"/>
</dbReference>
<proteinExistence type="predicted"/>
<dbReference type="PANTHER" id="PTHR23502">
    <property type="entry name" value="MAJOR FACILITATOR SUPERFAMILY"/>
    <property type="match status" value="1"/>
</dbReference>
<keyword evidence="3 5" id="KW-1133">Transmembrane helix</keyword>
<protein>
    <recommendedName>
        <fullName evidence="6">Major facilitator superfamily (MFS) profile domain-containing protein</fullName>
    </recommendedName>
</protein>
<feature type="transmembrane region" description="Helical" evidence="5">
    <location>
        <begin position="225"/>
        <end position="244"/>
    </location>
</feature>
<feature type="domain" description="Major facilitator superfamily (MFS) profile" evidence="6">
    <location>
        <begin position="66"/>
        <end position="535"/>
    </location>
</feature>
<gene>
    <name evidence="7" type="ORF">EHS25_000584</name>
</gene>
<dbReference type="InterPro" id="IPR036259">
    <property type="entry name" value="MFS_trans_sf"/>
</dbReference>
<feature type="transmembrane region" description="Helical" evidence="5">
    <location>
        <begin position="136"/>
        <end position="157"/>
    </location>
</feature>
<feature type="transmembrane region" description="Helical" evidence="5">
    <location>
        <begin position="366"/>
        <end position="387"/>
    </location>
</feature>
<feature type="transmembrane region" description="Helical" evidence="5">
    <location>
        <begin position="69"/>
        <end position="89"/>
    </location>
</feature>
<feature type="transmembrane region" description="Helical" evidence="5">
    <location>
        <begin position="465"/>
        <end position="484"/>
    </location>
</feature>
<dbReference type="PROSITE" id="PS50850">
    <property type="entry name" value="MFS"/>
    <property type="match status" value="1"/>
</dbReference>
<keyword evidence="4 5" id="KW-0472">Membrane</keyword>
<evidence type="ECO:0000256" key="1">
    <source>
        <dbReference type="ARBA" id="ARBA00004141"/>
    </source>
</evidence>
<organism evidence="7 8">
    <name type="scientific">Saitozyma podzolica</name>
    <dbReference type="NCBI Taxonomy" id="1890683"/>
    <lineage>
        <taxon>Eukaryota</taxon>
        <taxon>Fungi</taxon>
        <taxon>Dikarya</taxon>
        <taxon>Basidiomycota</taxon>
        <taxon>Agaricomycotina</taxon>
        <taxon>Tremellomycetes</taxon>
        <taxon>Tremellales</taxon>
        <taxon>Trimorphomycetaceae</taxon>
        <taxon>Saitozyma</taxon>
    </lineage>
</organism>
<evidence type="ECO:0000256" key="2">
    <source>
        <dbReference type="ARBA" id="ARBA00022692"/>
    </source>
</evidence>
<dbReference type="OrthoDB" id="5215911at2759"/>
<feature type="transmembrane region" description="Helical" evidence="5">
    <location>
        <begin position="200"/>
        <end position="219"/>
    </location>
</feature>
<evidence type="ECO:0000259" key="6">
    <source>
        <dbReference type="PROSITE" id="PS50850"/>
    </source>
</evidence>
<comment type="caution">
    <text evidence="7">The sequence shown here is derived from an EMBL/GenBank/DDBJ whole genome shotgun (WGS) entry which is preliminary data.</text>
</comment>
<dbReference type="EMBL" id="RSCD01000001">
    <property type="protein sequence ID" value="RSH95492.1"/>
    <property type="molecule type" value="Genomic_DNA"/>
</dbReference>
<accession>A0A427YWL3</accession>
<evidence type="ECO:0000256" key="4">
    <source>
        <dbReference type="ARBA" id="ARBA00023136"/>
    </source>
</evidence>